<gene>
    <name evidence="1" type="ORF">OGAPHI_007430</name>
</gene>
<evidence type="ECO:0000313" key="2">
    <source>
        <dbReference type="Proteomes" id="UP000769157"/>
    </source>
</evidence>
<accession>A0A9P8NV15</accession>
<reference evidence="1" key="1">
    <citation type="journal article" date="2021" name="Open Biol.">
        <title>Shared evolutionary footprints suggest mitochondrial oxidative damage underlies multiple complex I losses in fungi.</title>
        <authorList>
            <person name="Schikora-Tamarit M.A."/>
            <person name="Marcet-Houben M."/>
            <person name="Nosek J."/>
            <person name="Gabaldon T."/>
        </authorList>
    </citation>
    <scope>NUCLEOTIDE SEQUENCE</scope>
    <source>
        <strain evidence="1">CBS6075</strain>
    </source>
</reference>
<sequence length="79" mass="8657">MYDLADLTDSDLIELCAGWLPSSKICSMSTSITVPSANEDQFMLTEGVRNDPADWLMALRISSVSSRLRFSLPLVGETS</sequence>
<dbReference type="RefSeq" id="XP_046057936.1">
    <property type="nucleotide sequence ID" value="XM_046208825.1"/>
</dbReference>
<evidence type="ECO:0000313" key="1">
    <source>
        <dbReference type="EMBL" id="KAH3660225.1"/>
    </source>
</evidence>
<keyword evidence="2" id="KW-1185">Reference proteome</keyword>
<comment type="caution">
    <text evidence="1">The sequence shown here is derived from an EMBL/GenBank/DDBJ whole genome shotgun (WGS) entry which is preliminary data.</text>
</comment>
<organism evidence="1 2">
    <name type="scientific">Ogataea philodendri</name>
    <dbReference type="NCBI Taxonomy" id="1378263"/>
    <lineage>
        <taxon>Eukaryota</taxon>
        <taxon>Fungi</taxon>
        <taxon>Dikarya</taxon>
        <taxon>Ascomycota</taxon>
        <taxon>Saccharomycotina</taxon>
        <taxon>Pichiomycetes</taxon>
        <taxon>Pichiales</taxon>
        <taxon>Pichiaceae</taxon>
        <taxon>Ogataea</taxon>
    </lineage>
</organism>
<dbReference type="AlphaFoldDB" id="A0A9P8NV15"/>
<proteinExistence type="predicted"/>
<dbReference type="Proteomes" id="UP000769157">
    <property type="component" value="Unassembled WGS sequence"/>
</dbReference>
<dbReference type="EMBL" id="JAEUBE010000511">
    <property type="protein sequence ID" value="KAH3660225.1"/>
    <property type="molecule type" value="Genomic_DNA"/>
</dbReference>
<dbReference type="GeneID" id="70239394"/>
<name>A0A9P8NV15_9ASCO</name>
<reference evidence="1" key="2">
    <citation type="submission" date="2021-01" db="EMBL/GenBank/DDBJ databases">
        <authorList>
            <person name="Schikora-Tamarit M.A."/>
        </authorList>
    </citation>
    <scope>NUCLEOTIDE SEQUENCE</scope>
    <source>
        <strain evidence="1">CBS6075</strain>
    </source>
</reference>
<protein>
    <submittedName>
        <fullName evidence="1">Uncharacterized protein</fullName>
    </submittedName>
</protein>